<evidence type="ECO:0000313" key="3">
    <source>
        <dbReference type="EMBL" id="NDO69839.1"/>
    </source>
</evidence>
<comment type="caution">
    <text evidence="3">The sequence shown here is derived from an EMBL/GenBank/DDBJ whole genome shotgun (WGS) entry which is preliminary data.</text>
</comment>
<sequence>MAKKKDAKKAVTGKKTKRCKHCKTKIKSNAKVCPNCGKKQGGILKWILIGFIVILLFGLIYSIGNGSDSQPKSTNDKPSDVNEENNTQEVPTESKNEDPLGFHVSFRETYPNDVTGNWRLAMISEDINIEEYALNYYTNYFEADTEVHIIVNFTLNVTTRITVIGDLLDITTTEYVDNEENDAKIACSGMLLSKYHVNIDSGEIEKIQ</sequence>
<name>A0A9X5C856_9FIRM</name>
<gene>
    <name evidence="3" type="ORF">FMM80_14625</name>
</gene>
<feature type="region of interest" description="Disordered" evidence="1">
    <location>
        <begin position="68"/>
        <end position="99"/>
    </location>
</feature>
<feature type="transmembrane region" description="Helical" evidence="2">
    <location>
        <begin position="46"/>
        <end position="64"/>
    </location>
</feature>
<evidence type="ECO:0000256" key="2">
    <source>
        <dbReference type="SAM" id="Phobius"/>
    </source>
</evidence>
<evidence type="ECO:0000256" key="1">
    <source>
        <dbReference type="SAM" id="MobiDB-lite"/>
    </source>
</evidence>
<dbReference type="Proteomes" id="UP000474104">
    <property type="component" value="Unassembled WGS sequence"/>
</dbReference>
<reference evidence="3 4" key="1">
    <citation type="submission" date="2019-07" db="EMBL/GenBank/DDBJ databases">
        <title>Draft genome sequences of 15 bacterial species constituting the stable defined intestinal microbiota of the GM15 gnotobiotic mouse model.</title>
        <authorList>
            <person name="Elie C."/>
            <person name="Mathieu A."/>
            <person name="Saliou A."/>
            <person name="Darnaud M."/>
            <person name="Leulier F."/>
            <person name="Tamellini A."/>
        </authorList>
    </citation>
    <scope>NUCLEOTIDE SEQUENCE [LARGE SCALE GENOMIC DNA]</scope>
    <source>
        <strain evidence="4">ASF 502</strain>
    </source>
</reference>
<keyword evidence="2" id="KW-0812">Transmembrane</keyword>
<organism evidence="3 4">
    <name type="scientific">Schaedlerella arabinosiphila</name>
    <dbReference type="NCBI Taxonomy" id="2044587"/>
    <lineage>
        <taxon>Bacteria</taxon>
        <taxon>Bacillati</taxon>
        <taxon>Bacillota</taxon>
        <taxon>Clostridia</taxon>
        <taxon>Lachnospirales</taxon>
        <taxon>Lachnospiraceae</taxon>
        <taxon>Schaedlerella</taxon>
    </lineage>
</organism>
<keyword evidence="2" id="KW-0472">Membrane</keyword>
<keyword evidence="2" id="KW-1133">Transmembrane helix</keyword>
<dbReference type="RefSeq" id="WP_004075914.1">
    <property type="nucleotide sequence ID" value="NZ_VIRB01000085.1"/>
</dbReference>
<protein>
    <submittedName>
        <fullName evidence="3">Zinc ribbon domain-containing protein</fullName>
    </submittedName>
</protein>
<dbReference type="EMBL" id="VIRB01000085">
    <property type="protein sequence ID" value="NDO69839.1"/>
    <property type="molecule type" value="Genomic_DNA"/>
</dbReference>
<proteinExistence type="predicted"/>
<accession>A0A9X5C856</accession>
<dbReference type="OrthoDB" id="1938657at2"/>
<evidence type="ECO:0000313" key="4">
    <source>
        <dbReference type="Proteomes" id="UP000474104"/>
    </source>
</evidence>
<dbReference type="AlphaFoldDB" id="A0A9X5C856"/>